<evidence type="ECO:0000313" key="3">
    <source>
        <dbReference type="Proteomes" id="UP000277212"/>
    </source>
</evidence>
<dbReference type="AlphaFoldDB" id="A0A3M2SAU1"/>
<dbReference type="CDD" id="cd22143">
    <property type="entry name" value="F-box_ScMDM30-like"/>
    <property type="match status" value="1"/>
</dbReference>
<dbReference type="SUPFAM" id="SSF81383">
    <property type="entry name" value="F-box domain"/>
    <property type="match status" value="1"/>
</dbReference>
<keyword evidence="3" id="KW-1185">Reference proteome</keyword>
<dbReference type="Pfam" id="PF12937">
    <property type="entry name" value="F-box-like"/>
    <property type="match status" value="1"/>
</dbReference>
<reference evidence="2 3" key="1">
    <citation type="submission" date="2017-06" db="EMBL/GenBank/DDBJ databases">
        <title>Comparative genomic analysis of Ambrosia Fusariam Clade fungi.</title>
        <authorList>
            <person name="Stajich J.E."/>
            <person name="Carrillo J."/>
            <person name="Kijimoto T."/>
            <person name="Eskalen A."/>
            <person name="O'Donnell K."/>
            <person name="Kasson M."/>
        </authorList>
    </citation>
    <scope>NUCLEOTIDE SEQUENCE [LARGE SCALE GENOMIC DNA]</scope>
    <source>
        <strain evidence="2">UCR3666</strain>
    </source>
</reference>
<organism evidence="2 3">
    <name type="scientific">Fusarium kuroshium</name>
    <dbReference type="NCBI Taxonomy" id="2010991"/>
    <lineage>
        <taxon>Eukaryota</taxon>
        <taxon>Fungi</taxon>
        <taxon>Dikarya</taxon>
        <taxon>Ascomycota</taxon>
        <taxon>Pezizomycotina</taxon>
        <taxon>Sordariomycetes</taxon>
        <taxon>Hypocreomycetidae</taxon>
        <taxon>Hypocreales</taxon>
        <taxon>Nectriaceae</taxon>
        <taxon>Fusarium</taxon>
        <taxon>Fusarium solani species complex</taxon>
    </lineage>
</organism>
<dbReference type="InterPro" id="IPR036047">
    <property type="entry name" value="F-box-like_dom_sf"/>
</dbReference>
<dbReference type="OrthoDB" id="9981546at2759"/>
<comment type="caution">
    <text evidence="2">The sequence shown here is derived from an EMBL/GenBank/DDBJ whole genome shotgun (WGS) entry which is preliminary data.</text>
</comment>
<dbReference type="EMBL" id="NKUJ01000087">
    <property type="protein sequence ID" value="RMJ14362.1"/>
    <property type="molecule type" value="Genomic_DNA"/>
</dbReference>
<name>A0A3M2SAU1_9HYPO</name>
<dbReference type="Proteomes" id="UP000277212">
    <property type="component" value="Unassembled WGS sequence"/>
</dbReference>
<dbReference type="PROSITE" id="PS50181">
    <property type="entry name" value="FBOX"/>
    <property type="match status" value="1"/>
</dbReference>
<proteinExistence type="predicted"/>
<gene>
    <name evidence="2" type="ORF">CDV36_005972</name>
</gene>
<protein>
    <recommendedName>
        <fullName evidence="1">F-box domain-containing protein</fullName>
    </recommendedName>
</protein>
<sequence length="285" mass="31821">MAFHDSVIDSLPNEIFISILSPLSSQELLPLALINRRFYSLVTRVLHHRLLQTAPLPENKLILECYHPSDQLYTPYLACQYQGTVTRDGPAIREEAPTLADLQRLYASFKPTFAEENRRPRRIRARLTETQASEDAEEDTATQHIHLDDGELFSQLCAVTNLVKEGPKRGLFISHVNIVDGVVRIFRNWLAEMASKQDFSSAGSESIVWIGAHDNVGIRFRVVPAASETMPLISGPDDDPPVHYTMVYEELLVRACSLLQAVEHSAVQEVANSGKTLVIHGAALL</sequence>
<feature type="domain" description="F-box" evidence="1">
    <location>
        <begin position="5"/>
        <end position="54"/>
    </location>
</feature>
<accession>A0A3M2SAU1</accession>
<dbReference type="InterPro" id="IPR001810">
    <property type="entry name" value="F-box_dom"/>
</dbReference>
<evidence type="ECO:0000259" key="1">
    <source>
        <dbReference type="PROSITE" id="PS50181"/>
    </source>
</evidence>
<evidence type="ECO:0000313" key="2">
    <source>
        <dbReference type="EMBL" id="RMJ14362.1"/>
    </source>
</evidence>